<feature type="region of interest" description="Disordered" evidence="1">
    <location>
        <begin position="1"/>
        <end position="20"/>
    </location>
</feature>
<sequence length="46" mass="5125">MDKQKAGRPHNAPPSLHRQPRPHHWLIAAATLFLMGIAVPLFAAFI</sequence>
<accession>A0A0J7Y4G8</accession>
<organism evidence="3 4">
    <name type="scientific">Sphingobium cupriresistens LL01</name>
    <dbReference type="NCBI Taxonomy" id="1420583"/>
    <lineage>
        <taxon>Bacteria</taxon>
        <taxon>Pseudomonadati</taxon>
        <taxon>Pseudomonadota</taxon>
        <taxon>Alphaproteobacteria</taxon>
        <taxon>Sphingomonadales</taxon>
        <taxon>Sphingomonadaceae</taxon>
        <taxon>Sphingobium</taxon>
    </lineage>
</organism>
<evidence type="ECO:0000256" key="1">
    <source>
        <dbReference type="SAM" id="MobiDB-lite"/>
    </source>
</evidence>
<evidence type="ECO:0000256" key="2">
    <source>
        <dbReference type="SAM" id="Phobius"/>
    </source>
</evidence>
<keyword evidence="4" id="KW-1185">Reference proteome</keyword>
<dbReference type="AlphaFoldDB" id="A0A0J7Y4G8"/>
<dbReference type="Proteomes" id="UP000052232">
    <property type="component" value="Unassembled WGS sequence"/>
</dbReference>
<evidence type="ECO:0000313" key="4">
    <source>
        <dbReference type="Proteomes" id="UP000052232"/>
    </source>
</evidence>
<keyword evidence="2" id="KW-1133">Transmembrane helix</keyword>
<protein>
    <submittedName>
        <fullName evidence="3">Uncharacterized protein</fullName>
    </submittedName>
</protein>
<comment type="caution">
    <text evidence="3">The sequence shown here is derived from an EMBL/GenBank/DDBJ whole genome shotgun (WGS) entry which is preliminary data.</text>
</comment>
<feature type="transmembrane region" description="Helical" evidence="2">
    <location>
        <begin position="25"/>
        <end position="45"/>
    </location>
</feature>
<evidence type="ECO:0000313" key="3">
    <source>
        <dbReference type="EMBL" id="KMS58759.1"/>
    </source>
</evidence>
<dbReference type="PATRIC" id="fig|1420583.3.peg.1346"/>
<proteinExistence type="predicted"/>
<keyword evidence="2" id="KW-0812">Transmembrane</keyword>
<dbReference type="EMBL" id="JACT01000001">
    <property type="protein sequence ID" value="KMS58759.1"/>
    <property type="molecule type" value="Genomic_DNA"/>
</dbReference>
<reference evidence="3 4" key="1">
    <citation type="journal article" date="2015" name="G3 (Bethesda)">
        <title>Insights into Ongoing Evolution of the Hexachlorocyclohexane Catabolic Pathway from Comparative Genomics of Ten Sphingomonadaceae Strains.</title>
        <authorList>
            <person name="Pearce S.L."/>
            <person name="Oakeshott J.G."/>
            <person name="Pandey G."/>
        </authorList>
    </citation>
    <scope>NUCLEOTIDE SEQUENCE [LARGE SCALE GENOMIC DNA]</scope>
    <source>
        <strain evidence="3 4">LL01</strain>
    </source>
</reference>
<name>A0A0J7Y4G8_9SPHN</name>
<gene>
    <name evidence="3" type="ORF">V473_06690</name>
</gene>
<keyword evidence="2" id="KW-0472">Membrane</keyword>